<feature type="compositionally biased region" description="Gly residues" evidence="1">
    <location>
        <begin position="447"/>
        <end position="458"/>
    </location>
</feature>
<dbReference type="SUPFAM" id="SSF81383">
    <property type="entry name" value="F-box domain"/>
    <property type="match status" value="1"/>
</dbReference>
<dbReference type="EMBL" id="JBBNAE010000003">
    <property type="protein sequence ID" value="KAK9138273.1"/>
    <property type="molecule type" value="Genomic_DNA"/>
</dbReference>
<dbReference type="CDD" id="cd22160">
    <property type="entry name" value="F-box_AtFBL13-like"/>
    <property type="match status" value="1"/>
</dbReference>
<feature type="domain" description="F-box/LRR-repeat protein 15/At3g58940/PEG3-like LRR" evidence="3">
    <location>
        <begin position="98"/>
        <end position="263"/>
    </location>
</feature>
<dbReference type="InterPro" id="IPR032675">
    <property type="entry name" value="LRR_dom_sf"/>
</dbReference>
<evidence type="ECO:0000259" key="3">
    <source>
        <dbReference type="Pfam" id="PF24758"/>
    </source>
</evidence>
<name>A0AAP0JRX7_9MAGN</name>
<proteinExistence type="predicted"/>
<evidence type="ECO:0000313" key="5">
    <source>
        <dbReference type="Proteomes" id="UP001417504"/>
    </source>
</evidence>
<dbReference type="Proteomes" id="UP001417504">
    <property type="component" value="Unassembled WGS sequence"/>
</dbReference>
<dbReference type="InterPro" id="IPR001810">
    <property type="entry name" value="F-box_dom"/>
</dbReference>
<dbReference type="InterPro" id="IPR055411">
    <property type="entry name" value="LRR_FXL15/At3g58940/PEG3-like"/>
</dbReference>
<dbReference type="PANTHER" id="PTHR31900">
    <property type="entry name" value="F-BOX/RNI SUPERFAMILY PROTEIN-RELATED"/>
    <property type="match status" value="1"/>
</dbReference>
<comment type="caution">
    <text evidence="4">The sequence shown here is derived from an EMBL/GenBank/DDBJ whole genome shotgun (WGS) entry which is preliminary data.</text>
</comment>
<evidence type="ECO:0000256" key="1">
    <source>
        <dbReference type="SAM" id="MobiDB-lite"/>
    </source>
</evidence>
<gene>
    <name evidence="4" type="ORF">Sjap_008867</name>
</gene>
<dbReference type="Pfam" id="PF24758">
    <property type="entry name" value="LRR_At5g56370"/>
    <property type="match status" value="1"/>
</dbReference>
<dbReference type="InterPro" id="IPR053781">
    <property type="entry name" value="F-box_AtFBL13-like"/>
</dbReference>
<organism evidence="4 5">
    <name type="scientific">Stephania japonica</name>
    <dbReference type="NCBI Taxonomy" id="461633"/>
    <lineage>
        <taxon>Eukaryota</taxon>
        <taxon>Viridiplantae</taxon>
        <taxon>Streptophyta</taxon>
        <taxon>Embryophyta</taxon>
        <taxon>Tracheophyta</taxon>
        <taxon>Spermatophyta</taxon>
        <taxon>Magnoliopsida</taxon>
        <taxon>Ranunculales</taxon>
        <taxon>Menispermaceae</taxon>
        <taxon>Menispermoideae</taxon>
        <taxon>Cissampelideae</taxon>
        <taxon>Stephania</taxon>
    </lineage>
</organism>
<reference evidence="4 5" key="1">
    <citation type="submission" date="2024-01" db="EMBL/GenBank/DDBJ databases">
        <title>Genome assemblies of Stephania.</title>
        <authorList>
            <person name="Yang L."/>
        </authorList>
    </citation>
    <scope>NUCLEOTIDE SEQUENCE [LARGE SCALE GENOMIC DNA]</scope>
    <source>
        <strain evidence="4">QJT</strain>
        <tissue evidence="4">Leaf</tissue>
    </source>
</reference>
<feature type="domain" description="F-box" evidence="2">
    <location>
        <begin position="12"/>
        <end position="50"/>
    </location>
</feature>
<dbReference type="Gene3D" id="3.80.10.10">
    <property type="entry name" value="Ribonuclease Inhibitor"/>
    <property type="match status" value="1"/>
</dbReference>
<evidence type="ECO:0000313" key="4">
    <source>
        <dbReference type="EMBL" id="KAK9138273.1"/>
    </source>
</evidence>
<feature type="region of interest" description="Disordered" evidence="1">
    <location>
        <begin position="447"/>
        <end position="507"/>
    </location>
</feature>
<protein>
    <recommendedName>
        <fullName evidence="6">F-box domain-containing protein</fullName>
    </recommendedName>
</protein>
<dbReference type="InterPro" id="IPR036047">
    <property type="entry name" value="F-box-like_dom_sf"/>
</dbReference>
<evidence type="ECO:0000259" key="2">
    <source>
        <dbReference type="Pfam" id="PF00646"/>
    </source>
</evidence>
<dbReference type="SUPFAM" id="SSF52047">
    <property type="entry name" value="RNI-like"/>
    <property type="match status" value="1"/>
</dbReference>
<sequence length="507" mass="57057">MAKKIDGDEDALSSLSDSVLHHILYFLDTKYAVRTSILSSRWRNLWKSLPHLTFNKTITPQNNHFVNLVNGVLIVRDGSDIQTLRLLSIDDADSPNLHNWILGAIGHNVREIDIEVGTTLKKLIKLPNGLFNCQTLTTLKLSLDKVASFPYYILVNMPVNLPDNLHVHWPGRICLPNLKALHLFRVSFGDFEAASKLISSCPSLLTLEMLHCSFDARGCFVINSPTLKLLKMQTWVGSSTTSPSCNIKVCAPNLKYLLCDDDMRKEFSLVNELAHLEHAKIAMEVIKGRMKRSPLEEWPIDDDQRKRIVRRVTSILEAVRYTEYLTLNPMTLLVAFESRFAQQSLSLQFPNLKHLKLQTRFSQDCAISIMYLLKSSPQIETLKIEIVENTFSWEPLILEETSQGKARQGRPKQGTGKAKPRHGQVRLVSFWDVSFWSWGNGLTSTIRGGGLSPRGGMGNSDKQSPRARLGHHAKVKTHGPWSGHHEPRLAPNVPGHGQAPRDAIPVP</sequence>
<dbReference type="AlphaFoldDB" id="A0AAP0JRX7"/>
<dbReference type="PANTHER" id="PTHR31900:SF34">
    <property type="entry name" value="EMB|CAB62440.1-RELATED"/>
    <property type="match status" value="1"/>
</dbReference>
<dbReference type="InterPro" id="IPR050232">
    <property type="entry name" value="FBL13/AtMIF1-like"/>
</dbReference>
<feature type="compositionally biased region" description="Basic residues" evidence="1">
    <location>
        <begin position="468"/>
        <end position="477"/>
    </location>
</feature>
<keyword evidence="5" id="KW-1185">Reference proteome</keyword>
<feature type="region of interest" description="Disordered" evidence="1">
    <location>
        <begin position="402"/>
        <end position="421"/>
    </location>
</feature>
<accession>A0AAP0JRX7</accession>
<evidence type="ECO:0008006" key="6">
    <source>
        <dbReference type="Google" id="ProtNLM"/>
    </source>
</evidence>
<dbReference type="Pfam" id="PF00646">
    <property type="entry name" value="F-box"/>
    <property type="match status" value="1"/>
</dbReference>